<dbReference type="GO" id="GO:0003723">
    <property type="term" value="F:RNA binding"/>
    <property type="evidence" value="ECO:0007669"/>
    <property type="project" value="UniProtKB-UniRule"/>
</dbReference>
<keyword evidence="4" id="KW-0677">Repeat</keyword>
<dbReference type="SMART" id="SM00361">
    <property type="entry name" value="RRM_1"/>
    <property type="match status" value="3"/>
</dbReference>
<evidence type="ECO:0000256" key="5">
    <source>
        <dbReference type="ARBA" id="ARBA00022884"/>
    </source>
</evidence>
<dbReference type="GO" id="GO:0005737">
    <property type="term" value="C:cytoplasm"/>
    <property type="evidence" value="ECO:0007669"/>
    <property type="project" value="UniProtKB-SubCell"/>
</dbReference>
<dbReference type="InterPro" id="IPR003954">
    <property type="entry name" value="RRM_euk-type"/>
</dbReference>
<feature type="compositionally biased region" description="Low complexity" evidence="8">
    <location>
        <begin position="831"/>
        <end position="844"/>
    </location>
</feature>
<feature type="compositionally biased region" description="Basic and acidic residues" evidence="8">
    <location>
        <begin position="757"/>
        <end position="768"/>
    </location>
</feature>
<evidence type="ECO:0000256" key="3">
    <source>
        <dbReference type="ARBA" id="ARBA00022490"/>
    </source>
</evidence>
<feature type="region of interest" description="Disordered" evidence="8">
    <location>
        <begin position="612"/>
        <end position="663"/>
    </location>
</feature>
<evidence type="ECO:0000256" key="7">
    <source>
        <dbReference type="PROSITE-ProRule" id="PRU00176"/>
    </source>
</evidence>
<feature type="domain" description="RRM" evidence="9">
    <location>
        <begin position="112"/>
        <end position="188"/>
    </location>
</feature>
<feature type="region of interest" description="Disordered" evidence="8">
    <location>
        <begin position="460"/>
        <end position="479"/>
    </location>
</feature>
<dbReference type="Proteomes" id="UP001497497">
    <property type="component" value="Unassembled WGS sequence"/>
</dbReference>
<comment type="caution">
    <text evidence="10">The sequence shown here is derived from an EMBL/GenBank/DDBJ whole genome shotgun (WGS) entry which is preliminary data.</text>
</comment>
<protein>
    <recommendedName>
        <fullName evidence="9">RRM domain-containing protein</fullName>
    </recommendedName>
</protein>
<accession>A0AAV2IFD6</accession>
<proteinExistence type="predicted"/>
<feature type="domain" description="RRM" evidence="9">
    <location>
        <begin position="25"/>
        <end position="103"/>
    </location>
</feature>
<gene>
    <name evidence="10" type="ORF">GSLYS_00019105001</name>
</gene>
<keyword evidence="11" id="KW-1185">Reference proteome</keyword>
<comment type="subcellular location">
    <subcellularLocation>
        <location evidence="2">Cytoplasm</location>
    </subcellularLocation>
    <subcellularLocation>
        <location evidence="1">Nucleus</location>
    </subcellularLocation>
</comment>
<keyword evidence="6" id="KW-0539">Nucleus</keyword>
<feature type="region of interest" description="Disordered" evidence="8">
    <location>
        <begin position="757"/>
        <end position="780"/>
    </location>
</feature>
<dbReference type="FunFam" id="3.30.70.330:FF:000651">
    <property type="entry name" value="Poly(A) binding protein cytoplasmic 1 like"/>
    <property type="match status" value="1"/>
</dbReference>
<feature type="domain" description="RRM" evidence="9">
    <location>
        <begin position="483"/>
        <end position="561"/>
    </location>
</feature>
<keyword evidence="3" id="KW-0963">Cytoplasm</keyword>
<dbReference type="InterPro" id="IPR035979">
    <property type="entry name" value="RBD_domain_sf"/>
</dbReference>
<evidence type="ECO:0000256" key="6">
    <source>
        <dbReference type="ARBA" id="ARBA00023242"/>
    </source>
</evidence>
<evidence type="ECO:0000256" key="8">
    <source>
        <dbReference type="SAM" id="MobiDB-lite"/>
    </source>
</evidence>
<feature type="domain" description="RRM" evidence="9">
    <location>
        <begin position="210"/>
        <end position="287"/>
    </location>
</feature>
<sequence length="1192" mass="133172">MNLNLSLVVDCNPCRCLATGNAGMASVFVGDLHSDVTESDIYNKFSQIGTVLSIKVCRDASTGKSLGYGYVVYQDPEDAERAVEMFNFDVIQNQSIRVVMADKASLQHSLQGNVFVKNLDRSVDSNLLHRAFSAYGNILSCKVPHGKKGSKCHGFVQFENEQAANAAIDGMNGTMFCGKKLYVGHFLNREQREPPAETPPSSGTSSSSLRTVYIKNLGHSVDSIFLKITCSPYGEVSNVKIIRDTDGSSKGFAFVTFKRVEEAVKAIEMLNGKEIDGRILFAGPAMKKSGRKSHLQHPSQGHEQHPLQGHEFKEIIIEDEPNFEIKNCQSHPEQKPHHQLNHHRQQQQQHTQIITVKSNMFPAMPSQKHQQSQQTANLFVQQLAFQNSPYSSMGAVQLPGIGSTLQDSLDGNTVVVLPQIHQGHVYLQPQQETCNTPVQISLDQQDSSSLAGYEQVQQQSGLPESQQVHTGNDSSTATTSQGVNLYVKHLDDDVDDAILKGMFSKFGEVISAKVMMEGEKSRGFGFVCFARAEDAARATRDMRRRVDDVNRKPLYVAPAQRKEERQAFFREKLKSRQNEIHTGDVDTSQKCITLLDGSKTHEPQTVPHHDEQMALNLPGGDSSNTTFTPNHLKQSEPTKLNEAPTHTGNSPAQQTDQTLSDNQSIHNNKFQSIFRSIEKRNNFYNFECFNVENLRTPLIKPTRLSNSTDDRSLSSHNRAETDTSRWFPFHVGGDSDHMSTSDSVLNSINAMLSPRLSDHSKRHGEILPKRSTSPWKTTECKDASNTYGKSNCISNSNEEHVRFLAPIGCKQSSQEKEPKMSGKSSVDKPRPNQNFNFRPRPNTRLAPHVSESKGDCNLLAPSQLDTQPRGEGVFYFSGSAQNIPSCYSTKKDFPTFEGLYDPQNAIPFSRSVLSENAIPPSRNFPSQNAVPFSHSTAFSDTEPYTVSESSMFHQKLKRVNASIDTLLPLEPLKNSRTRTASNPLETGSRRSMQALKRKSDTAFDLDHEDYGFGLSNHWGAKRRMVAPSLRNDQYSEVRPCSPTIDIPGQGVISLRTMSCWPVDQQKFILLEPLKTKLTDVLEGMLHESTVQEIWNQELSAMTQEDVRMKEMISSLTDRLVTMIMEMDVAEILNLLQSKDHLFYLVSQGLKQIEKFDNVGGANLSVNKKKEEMDTECHLPDQNIFETGCANDQ</sequence>
<evidence type="ECO:0000256" key="2">
    <source>
        <dbReference type="ARBA" id="ARBA00004496"/>
    </source>
</evidence>
<dbReference type="Pfam" id="PF00076">
    <property type="entry name" value="RRM_1"/>
    <property type="match status" value="4"/>
</dbReference>
<evidence type="ECO:0000313" key="10">
    <source>
        <dbReference type="EMBL" id="CAL1545698.1"/>
    </source>
</evidence>
<feature type="compositionally biased region" description="Basic and acidic residues" evidence="8">
    <location>
        <begin position="813"/>
        <end position="830"/>
    </location>
</feature>
<reference evidence="10 11" key="1">
    <citation type="submission" date="2024-04" db="EMBL/GenBank/DDBJ databases">
        <authorList>
            <consortium name="Genoscope - CEA"/>
            <person name="William W."/>
        </authorList>
    </citation>
    <scope>NUCLEOTIDE SEQUENCE [LARGE SCALE GENOMIC DNA]</scope>
</reference>
<evidence type="ECO:0000259" key="9">
    <source>
        <dbReference type="PROSITE" id="PS50102"/>
    </source>
</evidence>
<dbReference type="SUPFAM" id="SSF54928">
    <property type="entry name" value="RNA-binding domain, RBD"/>
    <property type="match status" value="3"/>
</dbReference>
<evidence type="ECO:0000256" key="4">
    <source>
        <dbReference type="ARBA" id="ARBA00022737"/>
    </source>
</evidence>
<dbReference type="PROSITE" id="PS50102">
    <property type="entry name" value="RRM"/>
    <property type="match status" value="4"/>
</dbReference>
<dbReference type="GO" id="GO:0005634">
    <property type="term" value="C:nucleus"/>
    <property type="evidence" value="ECO:0007669"/>
    <property type="project" value="UniProtKB-SubCell"/>
</dbReference>
<evidence type="ECO:0000256" key="1">
    <source>
        <dbReference type="ARBA" id="ARBA00004123"/>
    </source>
</evidence>
<name>A0AAV2IFD6_LYMST</name>
<organism evidence="10 11">
    <name type="scientific">Lymnaea stagnalis</name>
    <name type="common">Great pond snail</name>
    <name type="synonym">Helix stagnalis</name>
    <dbReference type="NCBI Taxonomy" id="6523"/>
    <lineage>
        <taxon>Eukaryota</taxon>
        <taxon>Metazoa</taxon>
        <taxon>Spiralia</taxon>
        <taxon>Lophotrochozoa</taxon>
        <taxon>Mollusca</taxon>
        <taxon>Gastropoda</taxon>
        <taxon>Heterobranchia</taxon>
        <taxon>Euthyneura</taxon>
        <taxon>Panpulmonata</taxon>
        <taxon>Hygrophila</taxon>
        <taxon>Lymnaeoidea</taxon>
        <taxon>Lymnaeidae</taxon>
        <taxon>Lymnaea</taxon>
    </lineage>
</organism>
<dbReference type="InterPro" id="IPR012677">
    <property type="entry name" value="Nucleotide-bd_a/b_plait_sf"/>
</dbReference>
<dbReference type="PANTHER" id="PTHR24012">
    <property type="entry name" value="RNA BINDING PROTEIN"/>
    <property type="match status" value="1"/>
</dbReference>
<dbReference type="Gene3D" id="3.30.70.330">
    <property type="match status" value="4"/>
</dbReference>
<keyword evidence="5 7" id="KW-0694">RNA-binding</keyword>
<feature type="region of interest" description="Disordered" evidence="8">
    <location>
        <begin position="809"/>
        <end position="856"/>
    </location>
</feature>
<dbReference type="InterPro" id="IPR000504">
    <property type="entry name" value="RRM_dom"/>
</dbReference>
<evidence type="ECO:0000313" key="11">
    <source>
        <dbReference type="Proteomes" id="UP001497497"/>
    </source>
</evidence>
<feature type="compositionally biased region" description="Polar residues" evidence="8">
    <location>
        <begin position="621"/>
        <end position="663"/>
    </location>
</feature>
<dbReference type="SMART" id="SM00360">
    <property type="entry name" value="RRM"/>
    <property type="match status" value="4"/>
</dbReference>
<dbReference type="AlphaFoldDB" id="A0AAV2IFD6"/>
<dbReference type="EMBL" id="CAXITT010000728">
    <property type="protein sequence ID" value="CAL1545698.1"/>
    <property type="molecule type" value="Genomic_DNA"/>
</dbReference>